<dbReference type="Proteomes" id="UP000435112">
    <property type="component" value="Unassembled WGS sequence"/>
</dbReference>
<evidence type="ECO:0000313" key="3">
    <source>
        <dbReference type="EMBL" id="KAE9343964.1"/>
    </source>
</evidence>
<dbReference type="EMBL" id="QXFT01000438">
    <property type="protein sequence ID" value="KAE9343964.1"/>
    <property type="molecule type" value="Genomic_DNA"/>
</dbReference>
<dbReference type="Proteomes" id="UP000434957">
    <property type="component" value="Unassembled WGS sequence"/>
</dbReference>
<evidence type="ECO:0000313" key="4">
    <source>
        <dbReference type="Proteomes" id="UP000434957"/>
    </source>
</evidence>
<evidence type="ECO:0000256" key="1">
    <source>
        <dbReference type="SAM" id="SignalP"/>
    </source>
</evidence>
<keyword evidence="1" id="KW-0732">Signal</keyword>
<protein>
    <recommendedName>
        <fullName evidence="6">Secreted protein</fullName>
    </recommendedName>
</protein>
<organism evidence="2 5">
    <name type="scientific">Phytophthora rubi</name>
    <dbReference type="NCBI Taxonomy" id="129364"/>
    <lineage>
        <taxon>Eukaryota</taxon>
        <taxon>Sar</taxon>
        <taxon>Stramenopiles</taxon>
        <taxon>Oomycota</taxon>
        <taxon>Peronosporomycetes</taxon>
        <taxon>Peronosporales</taxon>
        <taxon>Peronosporaceae</taxon>
        <taxon>Phytophthora</taxon>
    </lineage>
</organism>
<evidence type="ECO:0000313" key="2">
    <source>
        <dbReference type="EMBL" id="KAE8963077.1"/>
    </source>
</evidence>
<sequence length="66" mass="7373">MTALVSAVHLILQIFSIALASWCWAANWDFGPVRKGKDAVHRCPLRNCVAVRVNTTTQKTCRGIEF</sequence>
<dbReference type="EMBL" id="QXFU01005784">
    <property type="protein sequence ID" value="KAE8963077.1"/>
    <property type="molecule type" value="Genomic_DNA"/>
</dbReference>
<evidence type="ECO:0000313" key="5">
    <source>
        <dbReference type="Proteomes" id="UP000435112"/>
    </source>
</evidence>
<dbReference type="AlphaFoldDB" id="A0A6A3H1I0"/>
<reference evidence="2 5" key="1">
    <citation type="submission" date="2018-09" db="EMBL/GenBank/DDBJ databases">
        <title>Genomic investigation of the strawberry pathogen Phytophthora fragariae indicates pathogenicity is determined by transcriptional variation in three key races.</title>
        <authorList>
            <person name="Adams T.M."/>
            <person name="Armitage A.D."/>
            <person name="Sobczyk M.K."/>
            <person name="Bates H.J."/>
            <person name="Dunwell J.M."/>
            <person name="Nellist C.F."/>
            <person name="Harrison R.J."/>
        </authorList>
    </citation>
    <scope>NUCLEOTIDE SEQUENCE [LARGE SCALE GENOMIC DNA]</scope>
    <source>
        <strain evidence="2 5">SCRP324</strain>
        <strain evidence="3 4">SCRP333</strain>
    </source>
</reference>
<comment type="caution">
    <text evidence="2">The sequence shown here is derived from an EMBL/GenBank/DDBJ whole genome shotgun (WGS) entry which is preliminary data.</text>
</comment>
<feature type="signal peptide" evidence="1">
    <location>
        <begin position="1"/>
        <end position="20"/>
    </location>
</feature>
<accession>A0A6A3H1I0</accession>
<gene>
    <name evidence="2" type="ORF">PR002_g29398</name>
    <name evidence="3" type="ORF">PR003_g8697</name>
</gene>
<feature type="chain" id="PRO_5036164031" description="Secreted protein" evidence="1">
    <location>
        <begin position="21"/>
        <end position="66"/>
    </location>
</feature>
<proteinExistence type="predicted"/>
<evidence type="ECO:0008006" key="6">
    <source>
        <dbReference type="Google" id="ProtNLM"/>
    </source>
</evidence>
<keyword evidence="4" id="KW-1185">Reference proteome</keyword>
<name>A0A6A3H1I0_9STRA</name>